<dbReference type="FunCoup" id="A0A2G5ENG0">
    <property type="interactions" value="1576"/>
</dbReference>
<dbReference type="PROSITE" id="PS50103">
    <property type="entry name" value="ZF_C3H1"/>
    <property type="match status" value="1"/>
</dbReference>
<evidence type="ECO:0000259" key="4">
    <source>
        <dbReference type="PROSITE" id="PS50103"/>
    </source>
</evidence>
<dbReference type="AlphaFoldDB" id="A0A2G5ENG0"/>
<organism evidence="5 6">
    <name type="scientific">Aquilegia coerulea</name>
    <name type="common">Rocky mountain columbine</name>
    <dbReference type="NCBI Taxonomy" id="218851"/>
    <lineage>
        <taxon>Eukaryota</taxon>
        <taxon>Viridiplantae</taxon>
        <taxon>Streptophyta</taxon>
        <taxon>Embryophyta</taxon>
        <taxon>Tracheophyta</taxon>
        <taxon>Spermatophyta</taxon>
        <taxon>Magnoliopsida</taxon>
        <taxon>Ranunculales</taxon>
        <taxon>Ranunculaceae</taxon>
        <taxon>Thalictroideae</taxon>
        <taxon>Aquilegia</taxon>
    </lineage>
</organism>
<feature type="zinc finger region" description="C3H1-type" evidence="2">
    <location>
        <begin position="399"/>
        <end position="427"/>
    </location>
</feature>
<keyword evidence="2" id="KW-0479">Metal-binding</keyword>
<keyword evidence="1" id="KW-0238">DNA-binding</keyword>
<evidence type="ECO:0000256" key="1">
    <source>
        <dbReference type="ARBA" id="ARBA00023125"/>
    </source>
</evidence>
<dbReference type="InParanoid" id="A0A2G5ENG0"/>
<evidence type="ECO:0000313" key="6">
    <source>
        <dbReference type="Proteomes" id="UP000230069"/>
    </source>
</evidence>
<dbReference type="PANTHER" id="PTHR33400:SF2">
    <property type="entry name" value="ZINC FINGER CCCH DOMAIN-CONTAINING PROTEIN 6"/>
    <property type="match status" value="1"/>
</dbReference>
<feature type="compositionally biased region" description="Basic and acidic residues" evidence="3">
    <location>
        <begin position="444"/>
        <end position="454"/>
    </location>
</feature>
<evidence type="ECO:0000313" key="5">
    <source>
        <dbReference type="EMBL" id="PIA57240.1"/>
    </source>
</evidence>
<feature type="domain" description="C3H1-type" evidence="4">
    <location>
        <begin position="399"/>
        <end position="427"/>
    </location>
</feature>
<evidence type="ECO:0000256" key="2">
    <source>
        <dbReference type="PROSITE-ProRule" id="PRU00723"/>
    </source>
</evidence>
<dbReference type="OrthoDB" id="1928519at2759"/>
<dbReference type="Proteomes" id="UP000230069">
    <property type="component" value="Unassembled WGS sequence"/>
</dbReference>
<protein>
    <recommendedName>
        <fullName evidence="4">C3H1-type domain-containing protein</fullName>
    </recommendedName>
</protein>
<dbReference type="GO" id="GO:0008270">
    <property type="term" value="F:zinc ion binding"/>
    <property type="evidence" value="ECO:0007669"/>
    <property type="project" value="UniProtKB-KW"/>
</dbReference>
<keyword evidence="2" id="KW-0862">Zinc</keyword>
<sequence>MVRSQKSKRVSWPSDVNLCQIRLFLSEDSPSQVGLGAQENLQIKASWLLHSAGAGFEDQLPPGFEAAQSGDQLKKELSQIPLVKWQCPLRFGLNPHWRVVSGEESKEAEVQKQREMRVLEAYYPRPSAIPPCPSVSSELEDSHYEDHHIPIIPITPIEDEDVTYSSSESMTVSNNPVSSQLQALPQNLAQGISQKPQSDVLTAPKSVSGNEKSAIGVVPGVEPDVVAAASAAFTAIMRSNEQGSLIDHELLIKILSNPKLIEKLVTDHGTGAQTVPMPSSLLMNMSVSQPGPPPAYISRVEPNTPMSVPSTSGLFHPVTNGGTPMLHPSPPPGAVQITTPAVNPPPVKDMNYYKSLIQQHGGEKQEAQEHTIPQYVNHHHLGTKTEPLQSSKLLRELKTKNKRQCIYFNSSRGCKNGAKCAFQHDMSVQQRNGSMPEAHSSKRMKLDREIAGRT</sequence>
<dbReference type="GO" id="GO:0003677">
    <property type="term" value="F:DNA binding"/>
    <property type="evidence" value="ECO:0007669"/>
    <property type="project" value="UniProtKB-KW"/>
</dbReference>
<dbReference type="EMBL" id="KZ305023">
    <property type="protein sequence ID" value="PIA57240.1"/>
    <property type="molecule type" value="Genomic_DNA"/>
</dbReference>
<keyword evidence="6" id="KW-1185">Reference proteome</keyword>
<evidence type="ECO:0000256" key="3">
    <source>
        <dbReference type="SAM" id="MobiDB-lite"/>
    </source>
</evidence>
<name>A0A2G5ENG0_AQUCA</name>
<gene>
    <name evidence="5" type="ORF">AQUCO_00600167v1</name>
</gene>
<reference evidence="5 6" key="1">
    <citation type="submission" date="2017-09" db="EMBL/GenBank/DDBJ databases">
        <title>WGS assembly of Aquilegia coerulea Goldsmith.</title>
        <authorList>
            <person name="Hodges S."/>
            <person name="Kramer E."/>
            <person name="Nordborg M."/>
            <person name="Tomkins J."/>
            <person name="Borevitz J."/>
            <person name="Derieg N."/>
            <person name="Yan J."/>
            <person name="Mihaltcheva S."/>
            <person name="Hayes R.D."/>
            <person name="Rokhsar D."/>
        </authorList>
    </citation>
    <scope>NUCLEOTIDE SEQUENCE [LARGE SCALE GENOMIC DNA]</scope>
    <source>
        <strain evidence="6">cv. Goldsmith</strain>
    </source>
</reference>
<dbReference type="InterPro" id="IPR000571">
    <property type="entry name" value="Znf_CCCH"/>
</dbReference>
<feature type="region of interest" description="Disordered" evidence="3">
    <location>
        <begin position="430"/>
        <end position="454"/>
    </location>
</feature>
<dbReference type="PANTHER" id="PTHR33400">
    <property type="entry name" value="ZINC FINGER CCCH DOMAIN-CONTAINING PROTEIN 6-RELATED"/>
    <property type="match status" value="1"/>
</dbReference>
<accession>A0A2G5ENG0</accession>
<proteinExistence type="predicted"/>
<keyword evidence="2" id="KW-0863">Zinc-finger</keyword>
<dbReference type="STRING" id="218851.A0A2G5ENG0"/>